<evidence type="ECO:0000313" key="2">
    <source>
        <dbReference type="Proteomes" id="UP000199242"/>
    </source>
</evidence>
<protein>
    <submittedName>
        <fullName evidence="1">GLPGLI family protein</fullName>
    </submittedName>
</protein>
<reference evidence="1 2" key="1">
    <citation type="submission" date="2016-10" db="EMBL/GenBank/DDBJ databases">
        <authorList>
            <person name="Varghese N."/>
            <person name="Submissions S."/>
        </authorList>
    </citation>
    <scope>NUCLEOTIDE SEQUENCE [LARGE SCALE GENOMIC DNA]</scope>
    <source>
        <strain evidence="1 2">CGMCC 1.10941</strain>
    </source>
</reference>
<organism evidence="1 2">
    <name type="scientific">Chryseobacterium taihuense</name>
    <dbReference type="NCBI Taxonomy" id="1141221"/>
    <lineage>
        <taxon>Bacteria</taxon>
        <taxon>Pseudomonadati</taxon>
        <taxon>Bacteroidota</taxon>
        <taxon>Flavobacteriia</taxon>
        <taxon>Flavobacteriales</taxon>
        <taxon>Weeksellaceae</taxon>
        <taxon>Chryseobacterium group</taxon>
        <taxon>Chryseobacterium</taxon>
    </lineage>
</organism>
<accession>A0ABY0QQZ3</accession>
<dbReference type="EMBL" id="FNHD01000003">
    <property type="protein sequence ID" value="SDL58566.1"/>
    <property type="molecule type" value="Genomic_DNA"/>
</dbReference>
<name>A0ABY0QQZ3_9FLAO</name>
<dbReference type="Pfam" id="PF22252">
    <property type="entry name" value="PNGase_F-II_N"/>
    <property type="match status" value="1"/>
</dbReference>
<gene>
    <name evidence="1" type="ORF">SAMN05216273_1038</name>
</gene>
<dbReference type="NCBIfam" id="TIGR01200">
    <property type="entry name" value="GLPGLI"/>
    <property type="match status" value="1"/>
</dbReference>
<keyword evidence="2" id="KW-1185">Reference proteome</keyword>
<proteinExistence type="predicted"/>
<evidence type="ECO:0000313" key="1">
    <source>
        <dbReference type="EMBL" id="SDL58566.1"/>
    </source>
</evidence>
<sequence>MTKDLKFFLFVAFWCSVTAFSQDLSVKYSFIKNGLSIKDYNLDIQKDHSLFYDSEYCLDNINIKSQLIILKDNSSEIKVLDKAGDVSVSTRKQIQLNWRMINETKIIENYTCQKAEVIYGNKKWIVWFTNDLPFQDGPFVFKGLPGLILVAESEQYKFELLEINKSLNKQCSIKQEGRKELSYDKYQSLFDNITNKNNNLLNSISNLGLKLETDFRSMSEKETKNNAIRELL</sequence>
<dbReference type="InterPro" id="IPR005901">
    <property type="entry name" value="GLPGLI"/>
</dbReference>
<dbReference type="Proteomes" id="UP000199242">
    <property type="component" value="Unassembled WGS sequence"/>
</dbReference>
<comment type="caution">
    <text evidence="1">The sequence shown here is derived from an EMBL/GenBank/DDBJ whole genome shotgun (WGS) entry which is preliminary data.</text>
</comment>